<proteinExistence type="predicted"/>
<evidence type="ECO:0000313" key="1">
    <source>
        <dbReference type="EMBL" id="TXK02709.1"/>
    </source>
</evidence>
<dbReference type="AlphaFoldDB" id="A0A5C8HK38"/>
<dbReference type="Proteomes" id="UP000321196">
    <property type="component" value="Unassembled WGS sequence"/>
</dbReference>
<dbReference type="EMBL" id="VRSW01000006">
    <property type="protein sequence ID" value="TXK02709.1"/>
    <property type="molecule type" value="Genomic_DNA"/>
</dbReference>
<gene>
    <name evidence="1" type="ORF">FVP60_12575</name>
</gene>
<evidence type="ECO:0000313" key="2">
    <source>
        <dbReference type="Proteomes" id="UP000321196"/>
    </source>
</evidence>
<dbReference type="RefSeq" id="WP_147826643.1">
    <property type="nucleotide sequence ID" value="NZ_BAAARG010000005.1"/>
</dbReference>
<accession>A0A5C8HK38</accession>
<comment type="caution">
    <text evidence="1">The sequence shown here is derived from an EMBL/GenBank/DDBJ whole genome shotgun (WGS) entry which is preliminary data.</text>
</comment>
<keyword evidence="2" id="KW-1185">Reference proteome</keyword>
<organism evidence="1 2">
    <name type="scientific">Microbacterium mitrae</name>
    <dbReference type="NCBI Taxonomy" id="664640"/>
    <lineage>
        <taxon>Bacteria</taxon>
        <taxon>Bacillati</taxon>
        <taxon>Actinomycetota</taxon>
        <taxon>Actinomycetes</taxon>
        <taxon>Micrococcales</taxon>
        <taxon>Microbacteriaceae</taxon>
        <taxon>Microbacterium</taxon>
    </lineage>
</organism>
<protein>
    <submittedName>
        <fullName evidence="1">Uncharacterized protein</fullName>
    </submittedName>
</protein>
<name>A0A5C8HK38_9MICO</name>
<reference evidence="1 2" key="1">
    <citation type="submission" date="2019-08" db="EMBL/GenBank/DDBJ databases">
        <authorList>
            <person name="Dong K."/>
        </authorList>
    </citation>
    <scope>NUCLEOTIDE SEQUENCE [LARGE SCALE GENOMIC DNA]</scope>
    <source>
        <strain evidence="1 2">M4-8</strain>
    </source>
</reference>
<sequence length="157" mass="17995">MATSRFLGEVTFTQLVNGAVFETLMDYESRELPVTIFLHHPDTFTDRYIELIDSALEVFASIDEMSRQAIATEITDETSQPWIVQDGYRDDINERWEGTDEEFVERLQVRSIEFHPDGGTEDVDRVITTYALHLTPLDPNIVVRLKQSLGPFVDPAE</sequence>